<dbReference type="PANTHER" id="PTHR30093">
    <property type="entry name" value="GENERAL SECRETION PATHWAY PROTEIN G"/>
    <property type="match status" value="1"/>
</dbReference>
<dbReference type="AlphaFoldDB" id="A0A382C2Z8"/>
<dbReference type="EMBL" id="UINC01032558">
    <property type="protein sequence ID" value="SVB20420.1"/>
    <property type="molecule type" value="Genomic_DNA"/>
</dbReference>
<proteinExistence type="predicted"/>
<dbReference type="SUPFAM" id="SSF54523">
    <property type="entry name" value="Pili subunits"/>
    <property type="match status" value="1"/>
</dbReference>
<protein>
    <recommendedName>
        <fullName evidence="3">Type II secretion system protein GspG C-terminal domain-containing protein</fullName>
    </recommendedName>
</protein>
<dbReference type="Gene3D" id="3.30.700.10">
    <property type="entry name" value="Glycoprotein, Type 4 Pilin"/>
    <property type="match status" value="1"/>
</dbReference>
<evidence type="ECO:0000256" key="1">
    <source>
        <dbReference type="ARBA" id="ARBA00022481"/>
    </source>
</evidence>
<sequence length="119" mass="13687">MKTESRRAFTLIELLVVIAIIAILASLLLPALSKAKKKAENSMCASNMHQWGIAIRLYALDNDGYFPNMGKDHIKDSVDFEWVSGSMLKNFFPRYLLKLNNDSHKRRENLLFCPTDKFH</sequence>
<dbReference type="InterPro" id="IPR045584">
    <property type="entry name" value="Pilin-like"/>
</dbReference>
<dbReference type="GO" id="GO:0015627">
    <property type="term" value="C:type II protein secretion system complex"/>
    <property type="evidence" value="ECO:0007669"/>
    <property type="project" value="InterPro"/>
</dbReference>
<keyword evidence="1" id="KW-0488">Methylation</keyword>
<accession>A0A382C2Z8</accession>
<evidence type="ECO:0008006" key="3">
    <source>
        <dbReference type="Google" id="ProtNLM"/>
    </source>
</evidence>
<organism evidence="2">
    <name type="scientific">marine metagenome</name>
    <dbReference type="NCBI Taxonomy" id="408172"/>
    <lineage>
        <taxon>unclassified sequences</taxon>
        <taxon>metagenomes</taxon>
        <taxon>ecological metagenomes</taxon>
    </lineage>
</organism>
<dbReference type="GO" id="GO:0015628">
    <property type="term" value="P:protein secretion by the type II secretion system"/>
    <property type="evidence" value="ECO:0007669"/>
    <property type="project" value="InterPro"/>
</dbReference>
<name>A0A382C2Z8_9ZZZZ</name>
<dbReference type="PRINTS" id="PR00813">
    <property type="entry name" value="BCTERIALGSPG"/>
</dbReference>
<feature type="non-terminal residue" evidence="2">
    <location>
        <position position="119"/>
    </location>
</feature>
<reference evidence="2" key="1">
    <citation type="submission" date="2018-05" db="EMBL/GenBank/DDBJ databases">
        <authorList>
            <person name="Lanie J.A."/>
            <person name="Ng W.-L."/>
            <person name="Kazmierczak K.M."/>
            <person name="Andrzejewski T.M."/>
            <person name="Davidsen T.M."/>
            <person name="Wayne K.J."/>
            <person name="Tettelin H."/>
            <person name="Glass J.I."/>
            <person name="Rusch D."/>
            <person name="Podicherti R."/>
            <person name="Tsui H.-C.T."/>
            <person name="Winkler M.E."/>
        </authorList>
    </citation>
    <scope>NUCLEOTIDE SEQUENCE</scope>
</reference>
<dbReference type="Pfam" id="PF07963">
    <property type="entry name" value="N_methyl"/>
    <property type="match status" value="1"/>
</dbReference>
<dbReference type="NCBIfam" id="TIGR02532">
    <property type="entry name" value="IV_pilin_GFxxxE"/>
    <property type="match status" value="1"/>
</dbReference>
<dbReference type="PANTHER" id="PTHR30093:SF2">
    <property type="entry name" value="TYPE II SECRETION SYSTEM PROTEIN H"/>
    <property type="match status" value="1"/>
</dbReference>
<dbReference type="InterPro" id="IPR012902">
    <property type="entry name" value="N_methyl_site"/>
</dbReference>
<gene>
    <name evidence="2" type="ORF">METZ01_LOCUS173274</name>
</gene>
<dbReference type="InterPro" id="IPR000983">
    <property type="entry name" value="Bac_GSPG_pilin"/>
</dbReference>
<evidence type="ECO:0000313" key="2">
    <source>
        <dbReference type="EMBL" id="SVB20420.1"/>
    </source>
</evidence>